<evidence type="ECO:0000256" key="1">
    <source>
        <dbReference type="SAM" id="Phobius"/>
    </source>
</evidence>
<feature type="transmembrane region" description="Helical" evidence="1">
    <location>
        <begin position="18"/>
        <end position="42"/>
    </location>
</feature>
<dbReference type="RefSeq" id="WP_207287823.1">
    <property type="nucleotide sequence ID" value="NZ_CP071462.1"/>
</dbReference>
<sequence>MSGQPVERRFREWGTEDVLAITTAGLVGGIGFAIVLAALGLLDSVGVLVDAPGLVVGLPLALIAGVVGAFVYRALGTLYPFEEDVTDPITGVTLGTCFGVAVWVIGVAVLVPLWLRLLGRTPPFPFLHWQSLVALLVYGAIVGPASPLVERYVRL</sequence>
<feature type="transmembrane region" description="Helical" evidence="1">
    <location>
        <begin position="54"/>
        <end position="72"/>
    </location>
</feature>
<gene>
    <name evidence="2" type="ORF">J0X25_12450</name>
</gene>
<dbReference type="EMBL" id="CP071462">
    <property type="protein sequence ID" value="QSW98213.1"/>
    <property type="molecule type" value="Genomic_DNA"/>
</dbReference>
<accession>A0A8A2V8I5</accession>
<organism evidence="2 3">
    <name type="scientific">Haloterrigena alkaliphila</name>
    <dbReference type="NCBI Taxonomy" id="2816475"/>
    <lineage>
        <taxon>Archaea</taxon>
        <taxon>Methanobacteriati</taxon>
        <taxon>Methanobacteriota</taxon>
        <taxon>Stenosarchaea group</taxon>
        <taxon>Halobacteria</taxon>
        <taxon>Halobacteriales</taxon>
        <taxon>Natrialbaceae</taxon>
        <taxon>Haloterrigena</taxon>
    </lineage>
</organism>
<keyword evidence="1" id="KW-0472">Membrane</keyword>
<keyword evidence="3" id="KW-1185">Reference proteome</keyword>
<evidence type="ECO:0000313" key="2">
    <source>
        <dbReference type="EMBL" id="QSW98213.1"/>
    </source>
</evidence>
<reference evidence="2 3" key="1">
    <citation type="submission" date="2021-03" db="EMBL/GenBank/DDBJ databases">
        <title>Haloterrigena longa sp. nov. and Haloterrigena limicola sp. nov., extremely halophilic archaea isolated from a salt lake.</title>
        <authorList>
            <person name="Henglin C."/>
        </authorList>
    </citation>
    <scope>NUCLEOTIDE SEQUENCE [LARGE SCALE GENOMIC DNA]</scope>
    <source>
        <strain evidence="2 3">KZCA68</strain>
    </source>
</reference>
<proteinExistence type="predicted"/>
<keyword evidence="1" id="KW-1133">Transmembrane helix</keyword>
<protein>
    <submittedName>
        <fullName evidence="2">Uncharacterized protein</fullName>
    </submittedName>
</protein>
<dbReference type="Proteomes" id="UP000663203">
    <property type="component" value="Chromosome"/>
</dbReference>
<feature type="transmembrane region" description="Helical" evidence="1">
    <location>
        <begin position="127"/>
        <end position="149"/>
    </location>
</feature>
<dbReference type="AlphaFoldDB" id="A0A8A2V8I5"/>
<dbReference type="KEGG" id="hakz:J0X25_12450"/>
<dbReference type="GeneID" id="63188129"/>
<evidence type="ECO:0000313" key="3">
    <source>
        <dbReference type="Proteomes" id="UP000663203"/>
    </source>
</evidence>
<feature type="transmembrane region" description="Helical" evidence="1">
    <location>
        <begin position="92"/>
        <end position="115"/>
    </location>
</feature>
<keyword evidence="1" id="KW-0812">Transmembrane</keyword>
<name>A0A8A2V8I5_9EURY</name>